<reference evidence="1" key="2">
    <citation type="journal article" date="2022" name="New Phytol.">
        <title>Evolutionary transition to the ectomycorrhizal habit in the genomes of a hyperdiverse lineage of mushroom-forming fungi.</title>
        <authorList>
            <person name="Looney B."/>
            <person name="Miyauchi S."/>
            <person name="Morin E."/>
            <person name="Drula E."/>
            <person name="Courty P.E."/>
            <person name="Kohler A."/>
            <person name="Kuo A."/>
            <person name="LaButti K."/>
            <person name="Pangilinan J."/>
            <person name="Lipzen A."/>
            <person name="Riley R."/>
            <person name="Andreopoulos W."/>
            <person name="He G."/>
            <person name="Johnson J."/>
            <person name="Nolan M."/>
            <person name="Tritt A."/>
            <person name="Barry K.W."/>
            <person name="Grigoriev I.V."/>
            <person name="Nagy L.G."/>
            <person name="Hibbett D."/>
            <person name="Henrissat B."/>
            <person name="Matheny P.B."/>
            <person name="Labbe J."/>
            <person name="Martin F.M."/>
        </authorList>
    </citation>
    <scope>NUCLEOTIDE SEQUENCE</scope>
    <source>
        <strain evidence="1">HHB10654</strain>
    </source>
</reference>
<evidence type="ECO:0000313" key="1">
    <source>
        <dbReference type="EMBL" id="KAI0065253.1"/>
    </source>
</evidence>
<protein>
    <submittedName>
        <fullName evidence="1">Uncharacterized protein</fullName>
    </submittedName>
</protein>
<evidence type="ECO:0000313" key="2">
    <source>
        <dbReference type="Proteomes" id="UP000814140"/>
    </source>
</evidence>
<sequence>MSQFTSPSVTQTSTIEDMASTNVLHVVQRIFSSTLKGVDSMLGQSQSVHAASSSGGVGTSDWSERLAKSLQLPSLDSGEGVPPEVLQLAIDFALGEQQSSEAEIRMCDELIVMLRSSLAMYEEKKKAAQSSLETSIHDLAALQSYILENDISFKSDKSEETAEDDQDGVGKEKGKAKAKAKGEEKGKGKGRATGIS</sequence>
<proteinExistence type="predicted"/>
<reference evidence="1" key="1">
    <citation type="submission" date="2021-03" db="EMBL/GenBank/DDBJ databases">
        <authorList>
            <consortium name="DOE Joint Genome Institute"/>
            <person name="Ahrendt S."/>
            <person name="Looney B.P."/>
            <person name="Miyauchi S."/>
            <person name="Morin E."/>
            <person name="Drula E."/>
            <person name="Courty P.E."/>
            <person name="Chicoki N."/>
            <person name="Fauchery L."/>
            <person name="Kohler A."/>
            <person name="Kuo A."/>
            <person name="Labutti K."/>
            <person name="Pangilinan J."/>
            <person name="Lipzen A."/>
            <person name="Riley R."/>
            <person name="Andreopoulos W."/>
            <person name="He G."/>
            <person name="Johnson J."/>
            <person name="Barry K.W."/>
            <person name="Grigoriev I.V."/>
            <person name="Nagy L."/>
            <person name="Hibbett D."/>
            <person name="Henrissat B."/>
            <person name="Matheny P.B."/>
            <person name="Labbe J."/>
            <person name="Martin F."/>
        </authorList>
    </citation>
    <scope>NUCLEOTIDE SEQUENCE</scope>
    <source>
        <strain evidence="1">HHB10654</strain>
    </source>
</reference>
<accession>A0ACB8T9I4</accession>
<dbReference type="EMBL" id="MU277196">
    <property type="protein sequence ID" value="KAI0065253.1"/>
    <property type="molecule type" value="Genomic_DNA"/>
</dbReference>
<dbReference type="Proteomes" id="UP000814140">
    <property type="component" value="Unassembled WGS sequence"/>
</dbReference>
<keyword evidence="2" id="KW-1185">Reference proteome</keyword>
<comment type="caution">
    <text evidence="1">The sequence shown here is derived from an EMBL/GenBank/DDBJ whole genome shotgun (WGS) entry which is preliminary data.</text>
</comment>
<name>A0ACB8T9I4_9AGAM</name>
<gene>
    <name evidence="1" type="ORF">BV25DRAFT_1989473</name>
</gene>
<organism evidence="1 2">
    <name type="scientific">Artomyces pyxidatus</name>
    <dbReference type="NCBI Taxonomy" id="48021"/>
    <lineage>
        <taxon>Eukaryota</taxon>
        <taxon>Fungi</taxon>
        <taxon>Dikarya</taxon>
        <taxon>Basidiomycota</taxon>
        <taxon>Agaricomycotina</taxon>
        <taxon>Agaricomycetes</taxon>
        <taxon>Russulales</taxon>
        <taxon>Auriscalpiaceae</taxon>
        <taxon>Artomyces</taxon>
    </lineage>
</organism>